<keyword evidence="2" id="KW-1185">Reference proteome</keyword>
<reference evidence="1" key="1">
    <citation type="journal article" date="2020" name="Nat. Commun.">
        <title>Large-scale genome sequencing of mycorrhizal fungi provides insights into the early evolution of symbiotic traits.</title>
        <authorList>
            <person name="Miyauchi S."/>
            <person name="Kiss E."/>
            <person name="Kuo A."/>
            <person name="Drula E."/>
            <person name="Kohler A."/>
            <person name="Sanchez-Garcia M."/>
            <person name="Morin E."/>
            <person name="Andreopoulos B."/>
            <person name="Barry K.W."/>
            <person name="Bonito G."/>
            <person name="Buee M."/>
            <person name="Carver A."/>
            <person name="Chen C."/>
            <person name="Cichocki N."/>
            <person name="Clum A."/>
            <person name="Culley D."/>
            <person name="Crous P.W."/>
            <person name="Fauchery L."/>
            <person name="Girlanda M."/>
            <person name="Hayes R.D."/>
            <person name="Keri Z."/>
            <person name="LaButti K."/>
            <person name="Lipzen A."/>
            <person name="Lombard V."/>
            <person name="Magnuson J."/>
            <person name="Maillard F."/>
            <person name="Murat C."/>
            <person name="Nolan M."/>
            <person name="Ohm R.A."/>
            <person name="Pangilinan J."/>
            <person name="Pereira M.F."/>
            <person name="Perotto S."/>
            <person name="Peter M."/>
            <person name="Pfister S."/>
            <person name="Riley R."/>
            <person name="Sitrit Y."/>
            <person name="Stielow J.B."/>
            <person name="Szollosi G."/>
            <person name="Zifcakova L."/>
            <person name="Stursova M."/>
            <person name="Spatafora J.W."/>
            <person name="Tedersoo L."/>
            <person name="Vaario L.M."/>
            <person name="Yamada A."/>
            <person name="Yan M."/>
            <person name="Wang P."/>
            <person name="Xu J."/>
            <person name="Bruns T."/>
            <person name="Baldrian P."/>
            <person name="Vilgalys R."/>
            <person name="Dunand C."/>
            <person name="Henrissat B."/>
            <person name="Grigoriev I.V."/>
            <person name="Hibbett D."/>
            <person name="Nagy L.G."/>
            <person name="Martin F.M."/>
        </authorList>
    </citation>
    <scope>NUCLEOTIDE SEQUENCE</scope>
    <source>
        <strain evidence="1">UP504</strain>
    </source>
</reference>
<evidence type="ECO:0000313" key="1">
    <source>
        <dbReference type="EMBL" id="KAF9504018.1"/>
    </source>
</evidence>
<organism evidence="1 2">
    <name type="scientific">Hydnum rufescens UP504</name>
    <dbReference type="NCBI Taxonomy" id="1448309"/>
    <lineage>
        <taxon>Eukaryota</taxon>
        <taxon>Fungi</taxon>
        <taxon>Dikarya</taxon>
        <taxon>Basidiomycota</taxon>
        <taxon>Agaricomycotina</taxon>
        <taxon>Agaricomycetes</taxon>
        <taxon>Cantharellales</taxon>
        <taxon>Hydnaceae</taxon>
        <taxon>Hydnum</taxon>
    </lineage>
</organism>
<dbReference type="OrthoDB" id="3259165at2759"/>
<dbReference type="EMBL" id="MU129273">
    <property type="protein sequence ID" value="KAF9504018.1"/>
    <property type="molecule type" value="Genomic_DNA"/>
</dbReference>
<dbReference type="AlphaFoldDB" id="A0A9P6ADS1"/>
<name>A0A9P6ADS1_9AGAM</name>
<evidence type="ECO:0000313" key="2">
    <source>
        <dbReference type="Proteomes" id="UP000886523"/>
    </source>
</evidence>
<proteinExistence type="predicted"/>
<protein>
    <submittedName>
        <fullName evidence="1">Uncharacterized protein</fullName>
    </submittedName>
</protein>
<accession>A0A9P6ADS1</accession>
<sequence>MRGKNGIPSGPYVPQEIESEGLLKMDVDQPLWEDVYIADFPDGKVPDWLEDESLCTGITAAQEAINCKQDLLRCCMEHSNLHAWYKSEFTATKRACDLSSGVLVLFTMV</sequence>
<dbReference type="Proteomes" id="UP000886523">
    <property type="component" value="Unassembled WGS sequence"/>
</dbReference>
<comment type="caution">
    <text evidence="1">The sequence shown here is derived from an EMBL/GenBank/DDBJ whole genome shotgun (WGS) entry which is preliminary data.</text>
</comment>
<gene>
    <name evidence="1" type="ORF">BS47DRAFT_1308903</name>
</gene>